<keyword evidence="6 9" id="KW-0482">Metalloprotease</keyword>
<dbReference type="InterPro" id="IPR036465">
    <property type="entry name" value="vWFA_dom_sf"/>
</dbReference>
<evidence type="ECO:0000256" key="8">
    <source>
        <dbReference type="PROSITE-ProRule" id="PRU00059"/>
    </source>
</evidence>
<feature type="domain" description="VWFA" evidence="13">
    <location>
        <begin position="518"/>
        <end position="726"/>
    </location>
</feature>
<dbReference type="EC" id="3.4.24.-" evidence="10"/>
<dbReference type="PANTHER" id="PTHR10127:SF780">
    <property type="entry name" value="METALLOENDOPEPTIDASE"/>
    <property type="match status" value="1"/>
</dbReference>
<dbReference type="Gene3D" id="3.40.390.10">
    <property type="entry name" value="Collagenase (Catalytic Domain)"/>
    <property type="match status" value="1"/>
</dbReference>
<keyword evidence="4 9" id="KW-0378">Hydrolase</keyword>
<dbReference type="SUPFAM" id="SSF55486">
    <property type="entry name" value="Metalloproteases ('zincins'), catalytic domain"/>
    <property type="match status" value="1"/>
</dbReference>
<sequence length="726" mass="80470">MKIQSLLFSIAGQLFRSVFPPDEVAEAAYQTHKLKTVQQQNSDAASDPNVALNYVTENRQNNVELEHSQNGIFENRGIDNILYDGDMLLTANQRDYLIDAEEKTQKTSGREKRQAIAVSESGLQIFNKTKPIFYIFTKSFSNPESRQTFHNVMDYLNSYTCLNITEGKSFVEGEQNVKVTTHPNYCCFGSIGYTGYGGDGIRLGKGCEEFYPISHEMLHNLGFYHTHQRHDRDDYVRIMIGPSHPNYNLLTKVTELENDNFGLPYDLGSIMHYVSTYPNGTMNAIDETKKYSVGATDNGLVAFSDLKMLNALYSCQESCPTSPECKNQGFRNPKDCNVCVCPRGFKGNDCTVPQFSKDTNETCGGILQAQASLQTFNSSMNSYTNSSENRPTLSTCFWHITAPEGKAIKVKLNSYSGSQSTAPCKVIGLEVRVDTFEIVGARICHPDMIEPTLEYNAPSNLAIVAAFTANNPINYSFSYWFVDQPPTTTTTTTTTTKPPTTTEDPRSFTPLNCSGAMDLVFVIDVCTTTEENLNLVKSQLEYAIKQNGIKWESTDNNTARLGIILSATSFADGVTTPYRYLDFQGHQTSPYQRPKLVTRTIHLKQVFRDIAFDLGINDIGLSMNYSINGDYVTPNLPFGDPIFGSEGDRPNVPNAMIVITGADTSNVTLPSALLRNSNVDIYSIGFEDVSMAHLQAISGNPAKAFSTTRVNLANTISNICAGFLNE</sequence>
<feature type="active site" evidence="9">
    <location>
        <position position="216"/>
    </location>
</feature>
<dbReference type="InterPro" id="IPR000859">
    <property type="entry name" value="CUB_dom"/>
</dbReference>
<evidence type="ECO:0000313" key="15">
    <source>
        <dbReference type="Proteomes" id="UP000887578"/>
    </source>
</evidence>
<dbReference type="InterPro" id="IPR002035">
    <property type="entry name" value="VWF_A"/>
</dbReference>
<dbReference type="Pfam" id="PF00092">
    <property type="entry name" value="VWA"/>
    <property type="match status" value="1"/>
</dbReference>
<dbReference type="PRINTS" id="PR00480">
    <property type="entry name" value="ASTACIN"/>
</dbReference>
<dbReference type="WBParaSite" id="PDA_v2.g8957.t1">
    <property type="protein sequence ID" value="PDA_v2.g8957.t1"/>
    <property type="gene ID" value="PDA_v2.g8957"/>
</dbReference>
<dbReference type="SMART" id="SM00327">
    <property type="entry name" value="VWA"/>
    <property type="match status" value="1"/>
</dbReference>
<evidence type="ECO:0000256" key="4">
    <source>
        <dbReference type="ARBA" id="ARBA00022801"/>
    </source>
</evidence>
<dbReference type="GO" id="GO:0006508">
    <property type="term" value="P:proteolysis"/>
    <property type="evidence" value="ECO:0007669"/>
    <property type="project" value="UniProtKB-KW"/>
</dbReference>
<dbReference type="GO" id="GO:0008270">
    <property type="term" value="F:zinc ion binding"/>
    <property type="evidence" value="ECO:0007669"/>
    <property type="project" value="UniProtKB-UniRule"/>
</dbReference>
<feature type="binding site" evidence="9">
    <location>
        <position position="215"/>
    </location>
    <ligand>
        <name>Zn(2+)</name>
        <dbReference type="ChEBI" id="CHEBI:29105"/>
        <note>catalytic</note>
    </ligand>
</feature>
<accession>A0A914QXE5</accession>
<dbReference type="Proteomes" id="UP000887578">
    <property type="component" value="Unplaced"/>
</dbReference>
<feature type="region of interest" description="Disordered" evidence="11">
    <location>
        <begin position="488"/>
        <end position="508"/>
    </location>
</feature>
<comment type="cofactor">
    <cofactor evidence="9 10">
        <name>Zn(2+)</name>
        <dbReference type="ChEBI" id="CHEBI:29105"/>
    </cofactor>
    <text evidence="9 10">Binds 1 zinc ion per subunit.</text>
</comment>
<evidence type="ECO:0000256" key="3">
    <source>
        <dbReference type="ARBA" id="ARBA00022723"/>
    </source>
</evidence>
<name>A0A914QXE5_9BILA</name>
<evidence type="ECO:0000256" key="2">
    <source>
        <dbReference type="ARBA" id="ARBA00022670"/>
    </source>
</evidence>
<organism evidence="15 16">
    <name type="scientific">Panagrolaimus davidi</name>
    <dbReference type="NCBI Taxonomy" id="227884"/>
    <lineage>
        <taxon>Eukaryota</taxon>
        <taxon>Metazoa</taxon>
        <taxon>Ecdysozoa</taxon>
        <taxon>Nematoda</taxon>
        <taxon>Chromadorea</taxon>
        <taxon>Rhabditida</taxon>
        <taxon>Tylenchina</taxon>
        <taxon>Panagrolaimomorpha</taxon>
        <taxon>Panagrolaimoidea</taxon>
        <taxon>Panagrolaimidae</taxon>
        <taxon>Panagrolaimus</taxon>
    </lineage>
</organism>
<dbReference type="PANTHER" id="PTHR10127">
    <property type="entry name" value="DISCOIDIN, CUB, EGF, LAMININ , AND ZINC METALLOPROTEASE DOMAIN CONTAINING"/>
    <property type="match status" value="1"/>
</dbReference>
<dbReference type="Gene3D" id="3.40.50.410">
    <property type="entry name" value="von Willebrand factor, type A domain"/>
    <property type="match status" value="1"/>
</dbReference>
<keyword evidence="3 9" id="KW-0479">Metal-binding</keyword>
<dbReference type="InterPro" id="IPR006026">
    <property type="entry name" value="Peptidase_Metallo"/>
</dbReference>
<evidence type="ECO:0000256" key="6">
    <source>
        <dbReference type="ARBA" id="ARBA00023049"/>
    </source>
</evidence>
<dbReference type="SUPFAM" id="SSF53300">
    <property type="entry name" value="vWA-like"/>
    <property type="match status" value="1"/>
</dbReference>
<feature type="compositionally biased region" description="Low complexity" evidence="11">
    <location>
        <begin position="488"/>
        <end position="502"/>
    </location>
</feature>
<dbReference type="PROSITE" id="PS51864">
    <property type="entry name" value="ASTACIN"/>
    <property type="match status" value="1"/>
</dbReference>
<proteinExistence type="predicted"/>
<keyword evidence="2 9" id="KW-0645">Protease</keyword>
<comment type="caution">
    <text evidence="8">Lacks conserved residue(s) required for the propagation of feature annotation.</text>
</comment>
<dbReference type="SUPFAM" id="SSF49854">
    <property type="entry name" value="Spermadhesin, CUB domain"/>
    <property type="match status" value="1"/>
</dbReference>
<evidence type="ECO:0000313" key="16">
    <source>
        <dbReference type="WBParaSite" id="PDA_v2.g8957.t1"/>
    </source>
</evidence>
<evidence type="ECO:0000256" key="1">
    <source>
        <dbReference type="ARBA" id="ARBA00022536"/>
    </source>
</evidence>
<dbReference type="GO" id="GO:0004222">
    <property type="term" value="F:metalloendopeptidase activity"/>
    <property type="evidence" value="ECO:0007669"/>
    <property type="project" value="UniProtKB-UniRule"/>
</dbReference>
<evidence type="ECO:0000259" key="12">
    <source>
        <dbReference type="PROSITE" id="PS01180"/>
    </source>
</evidence>
<dbReference type="PROSITE" id="PS01180">
    <property type="entry name" value="CUB"/>
    <property type="match status" value="1"/>
</dbReference>
<dbReference type="Pfam" id="PF01400">
    <property type="entry name" value="Astacin"/>
    <property type="match status" value="1"/>
</dbReference>
<reference evidence="16" key="1">
    <citation type="submission" date="2022-11" db="UniProtKB">
        <authorList>
            <consortium name="WormBaseParasite"/>
        </authorList>
    </citation>
    <scope>IDENTIFICATION</scope>
</reference>
<feature type="domain" description="Peptidase M12A" evidence="14">
    <location>
        <begin position="114"/>
        <end position="316"/>
    </location>
</feature>
<evidence type="ECO:0000256" key="9">
    <source>
        <dbReference type="PROSITE-ProRule" id="PRU01211"/>
    </source>
</evidence>
<feature type="domain" description="CUB" evidence="12">
    <location>
        <begin position="363"/>
        <end position="484"/>
    </location>
</feature>
<keyword evidence="5 9" id="KW-0862">Zinc</keyword>
<feature type="binding site" evidence="9">
    <location>
        <position position="219"/>
    </location>
    <ligand>
        <name>Zn(2+)</name>
        <dbReference type="ChEBI" id="CHEBI:29105"/>
        <note>catalytic</note>
    </ligand>
</feature>
<keyword evidence="15" id="KW-1185">Reference proteome</keyword>
<evidence type="ECO:0000256" key="11">
    <source>
        <dbReference type="SAM" id="MobiDB-lite"/>
    </source>
</evidence>
<evidence type="ECO:0000259" key="14">
    <source>
        <dbReference type="PROSITE" id="PS51864"/>
    </source>
</evidence>
<feature type="binding site" evidence="9">
    <location>
        <position position="225"/>
    </location>
    <ligand>
        <name>Zn(2+)</name>
        <dbReference type="ChEBI" id="CHEBI:29105"/>
        <note>catalytic</note>
    </ligand>
</feature>
<evidence type="ECO:0000256" key="10">
    <source>
        <dbReference type="RuleBase" id="RU361183"/>
    </source>
</evidence>
<dbReference type="InterPro" id="IPR024079">
    <property type="entry name" value="MetalloPept_cat_dom_sf"/>
</dbReference>
<dbReference type="AlphaFoldDB" id="A0A914QXE5"/>
<keyword evidence="1" id="KW-0245">EGF-like domain</keyword>
<dbReference type="InterPro" id="IPR035914">
    <property type="entry name" value="Sperma_CUB_dom_sf"/>
</dbReference>
<dbReference type="PROSITE" id="PS50234">
    <property type="entry name" value="VWFA"/>
    <property type="match status" value="1"/>
</dbReference>
<evidence type="ECO:0000256" key="5">
    <source>
        <dbReference type="ARBA" id="ARBA00022833"/>
    </source>
</evidence>
<evidence type="ECO:0000256" key="7">
    <source>
        <dbReference type="ARBA" id="ARBA00023157"/>
    </source>
</evidence>
<keyword evidence="7" id="KW-1015">Disulfide bond</keyword>
<protein>
    <recommendedName>
        <fullName evidence="10">Metalloendopeptidase</fullName>
        <ecNumber evidence="10">3.4.24.-</ecNumber>
    </recommendedName>
</protein>
<dbReference type="InterPro" id="IPR001506">
    <property type="entry name" value="Peptidase_M12A"/>
</dbReference>
<evidence type="ECO:0000259" key="13">
    <source>
        <dbReference type="PROSITE" id="PS50234"/>
    </source>
</evidence>
<dbReference type="SMART" id="SM00235">
    <property type="entry name" value="ZnMc"/>
    <property type="match status" value="1"/>
</dbReference>